<dbReference type="GO" id="GO:0046872">
    <property type="term" value="F:metal ion binding"/>
    <property type="evidence" value="ECO:0007669"/>
    <property type="project" value="UniProtKB-KW"/>
</dbReference>
<keyword evidence="3" id="KW-0378">Hydrolase</keyword>
<gene>
    <name evidence="7" type="ORF">ENS64_15095</name>
</gene>
<reference evidence="7" key="1">
    <citation type="journal article" date="2020" name="mSystems">
        <title>Genome- and Community-Level Interaction Insights into Carbon Utilization and Element Cycling Functions of Hydrothermarchaeota in Hydrothermal Sediment.</title>
        <authorList>
            <person name="Zhou Z."/>
            <person name="Liu Y."/>
            <person name="Xu W."/>
            <person name="Pan J."/>
            <person name="Luo Z.H."/>
            <person name="Li M."/>
        </authorList>
    </citation>
    <scope>NUCLEOTIDE SEQUENCE [LARGE SCALE GENOMIC DNA]</scope>
    <source>
        <strain evidence="7">SpSt-508</strain>
    </source>
</reference>
<keyword evidence="5" id="KW-0119">Carbohydrate metabolism</keyword>
<evidence type="ECO:0000313" key="7">
    <source>
        <dbReference type="EMBL" id="HGT40570.1"/>
    </source>
</evidence>
<evidence type="ECO:0000256" key="2">
    <source>
        <dbReference type="ARBA" id="ARBA00022723"/>
    </source>
</evidence>
<proteinExistence type="predicted"/>
<dbReference type="PANTHER" id="PTHR31609">
    <property type="entry name" value="YDJC DEACETYLASE FAMILY MEMBER"/>
    <property type="match status" value="1"/>
</dbReference>
<protein>
    <submittedName>
        <fullName evidence="7">ChbG/HpnK family deacetylase</fullName>
    </submittedName>
</protein>
<evidence type="ECO:0000256" key="3">
    <source>
        <dbReference type="ARBA" id="ARBA00022801"/>
    </source>
</evidence>
<evidence type="ECO:0000256" key="5">
    <source>
        <dbReference type="ARBA" id="ARBA00023277"/>
    </source>
</evidence>
<keyword evidence="2" id="KW-0479">Metal-binding</keyword>
<dbReference type="AlphaFoldDB" id="A0A7C4QX38"/>
<evidence type="ECO:0000256" key="1">
    <source>
        <dbReference type="ARBA" id="ARBA00001946"/>
    </source>
</evidence>
<dbReference type="SUPFAM" id="SSF88713">
    <property type="entry name" value="Glycoside hydrolase/deacetylase"/>
    <property type="match status" value="1"/>
</dbReference>
<evidence type="ECO:0000256" key="4">
    <source>
        <dbReference type="ARBA" id="ARBA00022842"/>
    </source>
</evidence>
<dbReference type="GO" id="GO:0019213">
    <property type="term" value="F:deacetylase activity"/>
    <property type="evidence" value="ECO:0007669"/>
    <property type="project" value="TreeGrafter"/>
</dbReference>
<dbReference type="GO" id="GO:0016787">
    <property type="term" value="F:hydrolase activity"/>
    <property type="evidence" value="ECO:0007669"/>
    <property type="project" value="UniProtKB-KW"/>
</dbReference>
<dbReference type="Pfam" id="PF04794">
    <property type="entry name" value="YdjC"/>
    <property type="match status" value="1"/>
</dbReference>
<dbReference type="EMBL" id="DSVQ01000018">
    <property type="protein sequence ID" value="HGT40570.1"/>
    <property type="molecule type" value="Genomic_DNA"/>
</dbReference>
<sequence>MLMRWLAIVCATLVSPLAVMAAEPGGKRYLIIHADDAGMCHSVNSATIEAMERGCVSSASIMVPCPWFPEIAAYAKEHPEKDFGLHLTLNSEWKLYRWGPVAPREQVPSLVDKDGFLHRDVASVVAQAKASEVEVELRAQIARARQFGVPITHLDTHMGALVSRADLLEIYVRLGLEFDLPVLFLRRPDERTAQAYPALAERAAELSQALERQRLPVLDSLSQFYGGTTHEMRKANYLEALRNLQPGVSELIIHCGFDNEELRAITNSSANRDGDRRIFTDPEVMAELRRLDITVISWKQFRELSAATSADK</sequence>
<dbReference type="CDD" id="cd10802">
    <property type="entry name" value="YdjC_TTHB029_like"/>
    <property type="match status" value="1"/>
</dbReference>
<keyword evidence="4" id="KW-0460">Magnesium</keyword>
<feature type="signal peptide" evidence="6">
    <location>
        <begin position="1"/>
        <end position="21"/>
    </location>
</feature>
<organism evidence="7">
    <name type="scientific">Schlesneria paludicola</name>
    <dbReference type="NCBI Taxonomy" id="360056"/>
    <lineage>
        <taxon>Bacteria</taxon>
        <taxon>Pseudomonadati</taxon>
        <taxon>Planctomycetota</taxon>
        <taxon>Planctomycetia</taxon>
        <taxon>Planctomycetales</taxon>
        <taxon>Planctomycetaceae</taxon>
        <taxon>Schlesneria</taxon>
    </lineage>
</organism>
<dbReference type="Gene3D" id="3.20.20.370">
    <property type="entry name" value="Glycoside hydrolase/deacetylase"/>
    <property type="match status" value="1"/>
</dbReference>
<dbReference type="GO" id="GO:0005975">
    <property type="term" value="P:carbohydrate metabolic process"/>
    <property type="evidence" value="ECO:0007669"/>
    <property type="project" value="InterPro"/>
</dbReference>
<dbReference type="PANTHER" id="PTHR31609:SF1">
    <property type="entry name" value="CARBOHYDRATE DEACETYLASE"/>
    <property type="match status" value="1"/>
</dbReference>
<evidence type="ECO:0000256" key="6">
    <source>
        <dbReference type="SAM" id="SignalP"/>
    </source>
</evidence>
<accession>A0A7C4QX38</accession>
<keyword evidence="6" id="KW-0732">Signal</keyword>
<dbReference type="InterPro" id="IPR011330">
    <property type="entry name" value="Glyco_hydro/deAcase_b/a-brl"/>
</dbReference>
<comment type="cofactor">
    <cofactor evidence="1">
        <name>Mg(2+)</name>
        <dbReference type="ChEBI" id="CHEBI:18420"/>
    </cofactor>
</comment>
<name>A0A7C4QX38_9PLAN</name>
<feature type="chain" id="PRO_5028453150" evidence="6">
    <location>
        <begin position="22"/>
        <end position="312"/>
    </location>
</feature>
<comment type="caution">
    <text evidence="7">The sequence shown here is derived from an EMBL/GenBank/DDBJ whole genome shotgun (WGS) entry which is preliminary data.</text>
</comment>
<dbReference type="InterPro" id="IPR006879">
    <property type="entry name" value="YdjC-like"/>
</dbReference>